<dbReference type="KEGG" id="sdd:D9753_07250"/>
<keyword evidence="2" id="KW-1185">Reference proteome</keyword>
<organism evidence="1 2">
    <name type="scientific">Streptomyces dangxiongensis</name>
    <dbReference type="NCBI Taxonomy" id="1442032"/>
    <lineage>
        <taxon>Bacteria</taxon>
        <taxon>Bacillati</taxon>
        <taxon>Actinomycetota</taxon>
        <taxon>Actinomycetes</taxon>
        <taxon>Kitasatosporales</taxon>
        <taxon>Streptomycetaceae</taxon>
        <taxon>Streptomyces</taxon>
    </lineage>
</organism>
<dbReference type="OrthoDB" id="4292323at2"/>
<evidence type="ECO:0000313" key="1">
    <source>
        <dbReference type="EMBL" id="AYN38749.1"/>
    </source>
</evidence>
<dbReference type="EMBL" id="CP033073">
    <property type="protein sequence ID" value="AYN38749.1"/>
    <property type="molecule type" value="Genomic_DNA"/>
</dbReference>
<sequence>MTRGAPGAGAHGAYAAVSALFPAFPQENEEVTDDLCSYESTRCLAWPANSFMVSVTDPAGVRSGVLSPLRVNST</sequence>
<dbReference type="Proteomes" id="UP000268329">
    <property type="component" value="Chromosome"/>
</dbReference>
<proteinExistence type="predicted"/>
<evidence type="ECO:0000313" key="2">
    <source>
        <dbReference type="Proteomes" id="UP000268329"/>
    </source>
</evidence>
<reference evidence="1 2" key="1">
    <citation type="submission" date="2018-10" db="EMBL/GenBank/DDBJ databases">
        <title>The genome of Streptomyces dangxiongensis Z022.</title>
        <authorList>
            <person name="Zhang B."/>
        </authorList>
    </citation>
    <scope>NUCLEOTIDE SEQUENCE [LARGE SCALE GENOMIC DNA]</scope>
    <source>
        <strain evidence="1 2">Z022</strain>
    </source>
</reference>
<name>A0A3G2JDB6_9ACTN</name>
<accession>A0A3G2JDB6</accession>
<gene>
    <name evidence="1" type="ORF">D9753_07250</name>
</gene>
<dbReference type="AlphaFoldDB" id="A0A3G2JDB6"/>
<protein>
    <submittedName>
        <fullName evidence="1">Uncharacterized protein</fullName>
    </submittedName>
</protein>